<dbReference type="AlphaFoldDB" id="A0A1J0VJC8"/>
<dbReference type="RefSeq" id="WP_071945918.1">
    <property type="nucleotide sequence ID" value="NZ_CP018139.1"/>
</dbReference>
<evidence type="ECO:0000313" key="2">
    <source>
        <dbReference type="Proteomes" id="UP000181985"/>
    </source>
</evidence>
<evidence type="ECO:0000313" key="1">
    <source>
        <dbReference type="EMBL" id="APE32118.1"/>
    </source>
</evidence>
<sequence length="417" mass="48671">MNIPFDNDVLVRQPIDYQLQDGPAAASDETCFRMIPRVRNEYACFAIWEGGRRREDDIVAELGKRFTIVADFIIHWSDRHYRRNIQRLYLRPGETGGVGYDRKVGKPPFRFVIVEDAVPSYTWWKSVSGNIEPSNRNVVREKYRFRSWFDEPYQVHSSNNIGEFYFQSVLLLGRPLLQQALCRRSPETVELHRDLEGADGWKDWKSLFAILNVCTDYLVLRNYENLPRQAEAGDVDFLCDNLQLLASAANVRQNINRTYKGHVEVGGERIPVDIRFVGDGYYSAAWEKDVIRRKVFLDGMYVPRPDDYFFTLLYHCKVHKRSVDRKYVALLGQMAKRMGFDWYDSVDLSDDDAVGGVLKGYMLSNNYYYERPIDRGVHENKGVIKTISKMPYNNRTGSPLIRSIKKRIKPYLPLRRS</sequence>
<reference evidence="2" key="1">
    <citation type="submission" date="2016-11" db="EMBL/GenBank/DDBJ databases">
        <title>Halolamina sediminis sp. nov., an extremely halophilic archaeon isolated from solar salt.</title>
        <authorList>
            <person name="Koh H.-W."/>
            <person name="Rani S."/>
            <person name="Park S.-J."/>
        </authorList>
    </citation>
    <scope>NUCLEOTIDE SEQUENCE [LARGE SCALE GENOMIC DNA]</scope>
    <source>
        <strain evidence="2">Hb3</strain>
    </source>
</reference>
<organism evidence="1 2">
    <name type="scientific">Halomonas aestuarii</name>
    <dbReference type="NCBI Taxonomy" id="1897729"/>
    <lineage>
        <taxon>Bacteria</taxon>
        <taxon>Pseudomonadati</taxon>
        <taxon>Pseudomonadota</taxon>
        <taxon>Gammaproteobacteria</taxon>
        <taxon>Oceanospirillales</taxon>
        <taxon>Halomonadaceae</taxon>
        <taxon>Halomonas</taxon>
    </lineage>
</organism>
<dbReference type="KEGG" id="hsi:BOX17_14860"/>
<gene>
    <name evidence="1" type="ORF">BOX17_14860</name>
</gene>
<accession>A0A1J0VJC8</accession>
<proteinExistence type="predicted"/>
<dbReference type="OrthoDB" id="5138250at2"/>
<protein>
    <submittedName>
        <fullName evidence="1">Uncharacterized protein</fullName>
    </submittedName>
</protein>
<dbReference type="EMBL" id="CP018139">
    <property type="protein sequence ID" value="APE32118.1"/>
    <property type="molecule type" value="Genomic_DNA"/>
</dbReference>
<name>A0A1J0VJC8_9GAMM</name>
<dbReference type="Proteomes" id="UP000181985">
    <property type="component" value="Chromosome"/>
</dbReference>
<keyword evidence="2" id="KW-1185">Reference proteome</keyword>